<dbReference type="PRINTS" id="PR00455">
    <property type="entry name" value="HTHTETR"/>
</dbReference>
<protein>
    <recommendedName>
        <fullName evidence="5">HTH tetR-type domain-containing protein</fullName>
    </recommendedName>
</protein>
<evidence type="ECO:0000313" key="6">
    <source>
        <dbReference type="EMBL" id="KZN43270.1"/>
    </source>
</evidence>
<gene>
    <name evidence="6" type="ORF">N475_09205</name>
</gene>
<evidence type="ECO:0000256" key="2">
    <source>
        <dbReference type="ARBA" id="ARBA00023125"/>
    </source>
</evidence>
<sequence length="186" mass="20398">MASKKQQTHQRILASMHQTFRQNGYDGAGVNSLANGAGVTSGAFYAHFGSKSNAFKEVVTEGVNQLDAVLTQFQETHGKDWLEQFVLFYMGEKRCSDLSESCALQSLTPEVTRSDDNTRAIFQEELLKVVATFNRGIENYGEETKHNAWATLSMMIGGVTLARAVKDPDIAEKIAEAIQGSITDKG</sequence>
<reference evidence="6 7" key="1">
    <citation type="submission" date="2013-07" db="EMBL/GenBank/DDBJ databases">
        <title>Comparative Genomic and Metabolomic Analysis of Twelve Strains of Pseudoalteromonas luteoviolacea.</title>
        <authorList>
            <person name="Vynne N.G."/>
            <person name="Mansson M."/>
            <person name="Gram L."/>
        </authorList>
    </citation>
    <scope>NUCLEOTIDE SEQUENCE [LARGE SCALE GENOMIC DNA]</scope>
    <source>
        <strain evidence="6 7">DSM 6061</strain>
    </source>
</reference>
<organism evidence="6 7">
    <name type="scientific">Pseudoalteromonas luteoviolacea DSM 6061</name>
    <dbReference type="NCBI Taxonomy" id="1365250"/>
    <lineage>
        <taxon>Bacteria</taxon>
        <taxon>Pseudomonadati</taxon>
        <taxon>Pseudomonadota</taxon>
        <taxon>Gammaproteobacteria</taxon>
        <taxon>Alteromonadales</taxon>
        <taxon>Pseudoalteromonadaceae</taxon>
        <taxon>Pseudoalteromonas</taxon>
    </lineage>
</organism>
<evidence type="ECO:0000313" key="7">
    <source>
        <dbReference type="Proteomes" id="UP000076643"/>
    </source>
</evidence>
<dbReference type="PANTHER" id="PTHR47506:SF7">
    <property type="entry name" value="TRANSCRIPTIONAL REGULATORY PROTEIN"/>
    <property type="match status" value="1"/>
</dbReference>
<feature type="DNA-binding region" description="H-T-H motif" evidence="4">
    <location>
        <begin position="29"/>
        <end position="48"/>
    </location>
</feature>
<dbReference type="PANTHER" id="PTHR47506">
    <property type="entry name" value="TRANSCRIPTIONAL REGULATORY PROTEIN"/>
    <property type="match status" value="1"/>
</dbReference>
<dbReference type="Pfam" id="PF00440">
    <property type="entry name" value="TetR_N"/>
    <property type="match status" value="1"/>
</dbReference>
<keyword evidence="3" id="KW-0804">Transcription</keyword>
<name>A0A166YQM3_9GAMM</name>
<evidence type="ECO:0000256" key="3">
    <source>
        <dbReference type="ARBA" id="ARBA00023163"/>
    </source>
</evidence>
<keyword evidence="1" id="KW-0805">Transcription regulation</keyword>
<dbReference type="AlphaFoldDB" id="A0A166YQM3"/>
<dbReference type="Gene3D" id="1.10.357.10">
    <property type="entry name" value="Tetracycline Repressor, domain 2"/>
    <property type="match status" value="1"/>
</dbReference>
<dbReference type="Gene3D" id="1.10.10.60">
    <property type="entry name" value="Homeodomain-like"/>
    <property type="match status" value="1"/>
</dbReference>
<dbReference type="GO" id="GO:0003677">
    <property type="term" value="F:DNA binding"/>
    <property type="evidence" value="ECO:0007669"/>
    <property type="project" value="UniProtKB-UniRule"/>
</dbReference>
<evidence type="ECO:0000256" key="1">
    <source>
        <dbReference type="ARBA" id="ARBA00023015"/>
    </source>
</evidence>
<dbReference type="SUPFAM" id="SSF48498">
    <property type="entry name" value="Tetracyclin repressor-like, C-terminal domain"/>
    <property type="match status" value="1"/>
</dbReference>
<dbReference type="InterPro" id="IPR036271">
    <property type="entry name" value="Tet_transcr_reg_TetR-rel_C_sf"/>
</dbReference>
<dbReference type="PATRIC" id="fig|1365250.3.peg.820"/>
<proteinExistence type="predicted"/>
<dbReference type="PROSITE" id="PS50977">
    <property type="entry name" value="HTH_TETR_2"/>
    <property type="match status" value="1"/>
</dbReference>
<keyword evidence="7" id="KW-1185">Reference proteome</keyword>
<dbReference type="SUPFAM" id="SSF46689">
    <property type="entry name" value="Homeodomain-like"/>
    <property type="match status" value="1"/>
</dbReference>
<comment type="caution">
    <text evidence="6">The sequence shown here is derived from an EMBL/GenBank/DDBJ whole genome shotgun (WGS) entry which is preliminary data.</text>
</comment>
<accession>A0A166YQM3</accession>
<dbReference type="InterPro" id="IPR001647">
    <property type="entry name" value="HTH_TetR"/>
</dbReference>
<dbReference type="Proteomes" id="UP000076643">
    <property type="component" value="Unassembled WGS sequence"/>
</dbReference>
<evidence type="ECO:0000259" key="5">
    <source>
        <dbReference type="PROSITE" id="PS50977"/>
    </source>
</evidence>
<evidence type="ECO:0000256" key="4">
    <source>
        <dbReference type="PROSITE-ProRule" id="PRU00335"/>
    </source>
</evidence>
<keyword evidence="2 4" id="KW-0238">DNA-binding</keyword>
<feature type="domain" description="HTH tetR-type" evidence="5">
    <location>
        <begin position="6"/>
        <end position="66"/>
    </location>
</feature>
<dbReference type="EMBL" id="AUYB01000080">
    <property type="protein sequence ID" value="KZN43270.1"/>
    <property type="molecule type" value="Genomic_DNA"/>
</dbReference>
<dbReference type="InterPro" id="IPR009057">
    <property type="entry name" value="Homeodomain-like_sf"/>
</dbReference>
<dbReference type="RefSeq" id="WP_063358977.1">
    <property type="nucleotide sequence ID" value="NZ_AQHB01000019.1"/>
</dbReference>